<dbReference type="Pfam" id="PF18645">
    <property type="entry name" value="DUF5631"/>
    <property type="match status" value="1"/>
</dbReference>
<dbReference type="Pfam" id="PF18646">
    <property type="entry name" value="DUF5632"/>
    <property type="match status" value="1"/>
</dbReference>
<feature type="domain" description="DUF5631" evidence="2">
    <location>
        <begin position="272"/>
        <end position="366"/>
    </location>
</feature>
<dbReference type="GeneID" id="93434731"/>
<organism evidence="4 5">
    <name type="scientific">Mycobacterium ulcerans subsp. shinshuense</name>
    <dbReference type="NCBI Taxonomy" id="1124626"/>
    <lineage>
        <taxon>Bacteria</taxon>
        <taxon>Bacillati</taxon>
        <taxon>Actinomycetota</taxon>
        <taxon>Actinomycetes</taxon>
        <taxon>Mycobacteriales</taxon>
        <taxon>Mycobacteriaceae</taxon>
        <taxon>Mycobacterium</taxon>
        <taxon>Mycobacterium ulcerans group</taxon>
    </lineage>
</organism>
<dbReference type="RefSeq" id="WP_096369435.1">
    <property type="nucleotide sequence ID" value="NZ_AP017624.1"/>
</dbReference>
<evidence type="ECO:0000259" key="2">
    <source>
        <dbReference type="Pfam" id="PF18645"/>
    </source>
</evidence>
<evidence type="ECO:0000256" key="1">
    <source>
        <dbReference type="SAM" id="MobiDB-lite"/>
    </source>
</evidence>
<accession>A0A1B4XXC8</accession>
<proteinExistence type="predicted"/>
<evidence type="ECO:0000259" key="3">
    <source>
        <dbReference type="Pfam" id="PF18646"/>
    </source>
</evidence>
<dbReference type="EMBL" id="AP017624">
    <property type="protein sequence ID" value="BAV39464.1"/>
    <property type="molecule type" value="Genomic_DNA"/>
</dbReference>
<feature type="compositionally biased region" description="Low complexity" evidence="1">
    <location>
        <begin position="147"/>
        <end position="166"/>
    </location>
</feature>
<dbReference type="AlphaFoldDB" id="A0A1B4XXC8"/>
<sequence>MAIFGRRTARQRLRKAAQESLAIPAFSSPPDCTPWVIGGLWPTELSRDAPETATLAEYLEADLQRIADSANEELASLRHAVMLDSDRRAAEARVIDEARARAVQRVESARNQLREGASTEPPVAPRDIADPNAGEPGSQPQPPMAGRPDAVDAARAAARAPAPAVPESDDQRLRRLLMFVARQEPRLNWAIGRQSEGTVLVTDVAHGWIPPGIALPQGVRLLPPKRRSGRLAALVDAATGSLSYSPGDPLPWADEDTATRSSVRPRELPMADNVARELCDATRSRVGLPRMAHVLAKAADAGTAVVEDEIDLLRVHLDTARHQIVAHYPSIDGEVFLNCMLLAATASSVNGDAVTANYHLAWFRELNA</sequence>
<gene>
    <name evidence="4" type="ORF">SHTP_0047</name>
</gene>
<dbReference type="InterPro" id="IPR040833">
    <property type="entry name" value="DUF5631"/>
</dbReference>
<dbReference type="InterPro" id="IPR040604">
    <property type="entry name" value="DUF5632"/>
</dbReference>
<evidence type="ECO:0000313" key="5">
    <source>
        <dbReference type="Proteomes" id="UP000218067"/>
    </source>
</evidence>
<reference evidence="4 5" key="1">
    <citation type="submission" date="2016-08" db="EMBL/GenBank/DDBJ databases">
        <title>Complete genome sequence of Mycobacterium shinshuense, a subspecies of M. ulcerans.</title>
        <authorList>
            <person name="Yoshida M."/>
            <person name="Ogura Y."/>
            <person name="Hayashi T."/>
            <person name="Hoshino Y."/>
        </authorList>
    </citation>
    <scope>NUCLEOTIDE SEQUENCE [LARGE SCALE GENOMIC DNA]</scope>
    <source>
        <strain evidence="5">ATCC 33728</strain>
    </source>
</reference>
<feature type="region of interest" description="Disordered" evidence="1">
    <location>
        <begin position="106"/>
        <end position="169"/>
    </location>
</feature>
<evidence type="ECO:0000313" key="4">
    <source>
        <dbReference type="EMBL" id="BAV39464.1"/>
    </source>
</evidence>
<dbReference type="Proteomes" id="UP000218067">
    <property type="component" value="Chromosome"/>
</dbReference>
<protein>
    <recommendedName>
        <fullName evidence="6">Vegetative cell wall protein</fullName>
    </recommendedName>
</protein>
<feature type="domain" description="DUF5632" evidence="3">
    <location>
        <begin position="167"/>
        <end position="246"/>
    </location>
</feature>
<name>A0A1B4XXC8_MYCUL</name>
<evidence type="ECO:0008006" key="6">
    <source>
        <dbReference type="Google" id="ProtNLM"/>
    </source>
</evidence>